<evidence type="ECO:0000256" key="2">
    <source>
        <dbReference type="ARBA" id="ARBA00023015"/>
    </source>
</evidence>
<comment type="function">
    <text evidence="5">Negative regulator of class I heat shock genes (grpE-dnaK-dnaJ and groELS operons). Prevents heat-shock induction of these operons.</text>
</comment>
<keyword evidence="4 5" id="KW-0804">Transcription</keyword>
<evidence type="ECO:0000259" key="6">
    <source>
        <dbReference type="Pfam" id="PF01628"/>
    </source>
</evidence>
<dbReference type="PANTHER" id="PTHR34824:SF1">
    <property type="entry name" value="HEAT-INDUCIBLE TRANSCRIPTION REPRESSOR HRCA"/>
    <property type="match status" value="1"/>
</dbReference>
<keyword evidence="2 5" id="KW-0805">Transcription regulation</keyword>
<dbReference type="Gene3D" id="1.10.10.10">
    <property type="entry name" value="Winged helix-like DNA-binding domain superfamily/Winged helix DNA-binding domain"/>
    <property type="match status" value="1"/>
</dbReference>
<feature type="domain" description="Heat-inducible transcription repressor HrcA C-terminal" evidence="6">
    <location>
        <begin position="103"/>
        <end position="325"/>
    </location>
</feature>
<gene>
    <name evidence="5 7" type="primary">hrcA</name>
    <name evidence="7" type="ORF">HQN79_05020</name>
</gene>
<keyword evidence="3 5" id="KW-0346">Stress response</keyword>
<protein>
    <recommendedName>
        <fullName evidence="5">Heat-inducible transcription repressor HrcA</fullName>
    </recommendedName>
</protein>
<dbReference type="SUPFAM" id="SSF46785">
    <property type="entry name" value="Winged helix' DNA-binding domain"/>
    <property type="match status" value="1"/>
</dbReference>
<dbReference type="InterPro" id="IPR036388">
    <property type="entry name" value="WH-like_DNA-bd_sf"/>
</dbReference>
<evidence type="ECO:0000313" key="7">
    <source>
        <dbReference type="EMBL" id="QKI88976.1"/>
    </source>
</evidence>
<dbReference type="InterPro" id="IPR021153">
    <property type="entry name" value="HrcA_C"/>
</dbReference>
<dbReference type="NCBIfam" id="TIGR00331">
    <property type="entry name" value="hrcA"/>
    <property type="match status" value="1"/>
</dbReference>
<dbReference type="GO" id="GO:0045892">
    <property type="term" value="P:negative regulation of DNA-templated transcription"/>
    <property type="evidence" value="ECO:0007669"/>
    <property type="project" value="UniProtKB-UniRule"/>
</dbReference>
<dbReference type="SUPFAM" id="SSF55781">
    <property type="entry name" value="GAF domain-like"/>
    <property type="match status" value="1"/>
</dbReference>
<evidence type="ECO:0000256" key="3">
    <source>
        <dbReference type="ARBA" id="ARBA00023016"/>
    </source>
</evidence>
<organism evidence="7 8">
    <name type="scientific">Thiomicrorhabdus xiamenensis</name>
    <dbReference type="NCBI Taxonomy" id="2739063"/>
    <lineage>
        <taxon>Bacteria</taxon>
        <taxon>Pseudomonadati</taxon>
        <taxon>Pseudomonadota</taxon>
        <taxon>Gammaproteobacteria</taxon>
        <taxon>Thiotrichales</taxon>
        <taxon>Piscirickettsiaceae</taxon>
        <taxon>Thiomicrorhabdus</taxon>
    </lineage>
</organism>
<dbReference type="PIRSF" id="PIRSF005485">
    <property type="entry name" value="HrcA"/>
    <property type="match status" value="1"/>
</dbReference>
<evidence type="ECO:0000313" key="8">
    <source>
        <dbReference type="Proteomes" id="UP000504724"/>
    </source>
</evidence>
<sequence length="341" mass="38323">MLNDRYQMLFKNLMGLYLSDGKPVGSNTLSKLPEVALSSATVRNVLADLEKMGFLHSPHTSAGRVPTDKGYRLFVDTLLTYQEPSKVHEQDLRQRLSVDLNQDRLLQEASKLLSGLTGMASLVMLPPKTQEKLQQVDFLMLSARRILVVLVFGDQDVQNRIVELDRDIQSDQLQKLANFLNQQCLGLSLLKAREKLALAVEQNQLQEDFPYSSLLQSTDDLLNQQLNDRKPLVVSGKTNLLDYQEFADSQKLKRIYHAFNQQQGLLELFDKSLQAPGLKVFIGSECGNEVYQGCSLITRPYAVEDEVLGVLGVIGPSRMNYQKVVPQVDLTGKILSSLLKK</sequence>
<dbReference type="Pfam" id="PF01628">
    <property type="entry name" value="HrcA"/>
    <property type="match status" value="1"/>
</dbReference>
<evidence type="ECO:0000256" key="1">
    <source>
        <dbReference type="ARBA" id="ARBA00022491"/>
    </source>
</evidence>
<dbReference type="KEGG" id="txa:HQN79_05020"/>
<dbReference type="Proteomes" id="UP000504724">
    <property type="component" value="Chromosome"/>
</dbReference>
<dbReference type="EMBL" id="CP054020">
    <property type="protein sequence ID" value="QKI88976.1"/>
    <property type="molecule type" value="Genomic_DNA"/>
</dbReference>
<evidence type="ECO:0000256" key="4">
    <source>
        <dbReference type="ARBA" id="ARBA00023163"/>
    </source>
</evidence>
<dbReference type="AlphaFoldDB" id="A0A7D4P433"/>
<comment type="similarity">
    <text evidence="5">Belongs to the HrcA family.</text>
</comment>
<dbReference type="InterPro" id="IPR023120">
    <property type="entry name" value="WHTH_transcript_rep_HrcA_IDD"/>
</dbReference>
<keyword evidence="8" id="KW-1185">Reference proteome</keyword>
<reference evidence="7 8" key="1">
    <citation type="submission" date="2020-05" db="EMBL/GenBank/DDBJ databases">
        <title>Thiomicrorhabdus sediminis sp.nov. and Thiomicrorhabdus xiamenensis sp.nov., novel sulfur-oxidizing bacteria isolated from coastal sediment.</title>
        <authorList>
            <person name="Liu X."/>
        </authorList>
    </citation>
    <scope>NUCLEOTIDE SEQUENCE [LARGE SCALE GENOMIC DNA]</scope>
    <source>
        <strain evidence="7 8">G2</strain>
    </source>
</reference>
<dbReference type="InterPro" id="IPR036390">
    <property type="entry name" value="WH_DNA-bd_sf"/>
</dbReference>
<name>A0A7D4P433_9GAMM</name>
<dbReference type="InterPro" id="IPR029016">
    <property type="entry name" value="GAF-like_dom_sf"/>
</dbReference>
<proteinExistence type="inferred from homology"/>
<dbReference type="InterPro" id="IPR002571">
    <property type="entry name" value="HrcA"/>
</dbReference>
<accession>A0A7D4P433</accession>
<dbReference type="PANTHER" id="PTHR34824">
    <property type="entry name" value="HEAT-INDUCIBLE TRANSCRIPTION REPRESSOR HRCA"/>
    <property type="match status" value="1"/>
</dbReference>
<evidence type="ECO:0000256" key="5">
    <source>
        <dbReference type="HAMAP-Rule" id="MF_00081"/>
    </source>
</evidence>
<dbReference type="GO" id="GO:0003677">
    <property type="term" value="F:DNA binding"/>
    <property type="evidence" value="ECO:0007669"/>
    <property type="project" value="InterPro"/>
</dbReference>
<dbReference type="HAMAP" id="MF_00081">
    <property type="entry name" value="HrcA"/>
    <property type="match status" value="1"/>
</dbReference>
<dbReference type="Gene3D" id="3.30.390.60">
    <property type="entry name" value="Heat-inducible transcription repressor hrca homolog, domain 3"/>
    <property type="match status" value="1"/>
</dbReference>
<keyword evidence="1 5" id="KW-0678">Repressor</keyword>
<dbReference type="Gene3D" id="3.30.450.40">
    <property type="match status" value="1"/>
</dbReference>